<accession>A0AAV7HRI1</accession>
<reference evidence="1 2" key="1">
    <citation type="journal article" date="2021" name="J. Hered.">
        <title>A chromosome-level genome assembly of the parasitoid wasp, Cotesia glomerata (Hymenoptera: Braconidae).</title>
        <authorList>
            <person name="Pinto B.J."/>
            <person name="Weis J.J."/>
            <person name="Gamble T."/>
            <person name="Ode P.J."/>
            <person name="Paul R."/>
            <person name="Zaspel J.M."/>
        </authorList>
    </citation>
    <scope>NUCLEOTIDE SEQUENCE [LARGE SCALE GENOMIC DNA]</scope>
    <source>
        <strain evidence="1">CgM1</strain>
    </source>
</reference>
<name>A0AAV7HRI1_COTGL</name>
<keyword evidence="2" id="KW-1185">Reference proteome</keyword>
<gene>
    <name evidence="1" type="ORF">KQX54_015163</name>
</gene>
<dbReference type="EMBL" id="JAHXZJ010002237">
    <property type="protein sequence ID" value="KAH0546778.1"/>
    <property type="molecule type" value="Genomic_DNA"/>
</dbReference>
<organism evidence="1 2">
    <name type="scientific">Cotesia glomerata</name>
    <name type="common">Lepidopteran parasitic wasp</name>
    <name type="synonym">Apanteles glomeratus</name>
    <dbReference type="NCBI Taxonomy" id="32391"/>
    <lineage>
        <taxon>Eukaryota</taxon>
        <taxon>Metazoa</taxon>
        <taxon>Ecdysozoa</taxon>
        <taxon>Arthropoda</taxon>
        <taxon>Hexapoda</taxon>
        <taxon>Insecta</taxon>
        <taxon>Pterygota</taxon>
        <taxon>Neoptera</taxon>
        <taxon>Endopterygota</taxon>
        <taxon>Hymenoptera</taxon>
        <taxon>Apocrita</taxon>
        <taxon>Ichneumonoidea</taxon>
        <taxon>Braconidae</taxon>
        <taxon>Microgastrinae</taxon>
        <taxon>Cotesia</taxon>
    </lineage>
</organism>
<evidence type="ECO:0000313" key="2">
    <source>
        <dbReference type="Proteomes" id="UP000826195"/>
    </source>
</evidence>
<protein>
    <submittedName>
        <fullName evidence="1">Uncharacterized protein</fullName>
    </submittedName>
</protein>
<sequence length="222" mass="26302">MKIIDSINSKYQDVNSTPRVEVLLAGVILIAKRNVYSPPYTFRINVQRSEYGPWSCNDEGGCSRNGFTRLLWVSYTSAERELKRLNDWWKTNEEQFEDLNYDVFLYSFPWYLSGEGKAGEERRPVWSLSSETVCSSKLGAVVSNLFEDDHYAYPIKLSYLLEVAHDQDRKDSHWYTLEIDYIWNKVTEWRNRTARIVEKNPRLNKYFCLQKLADKEDEYDDE</sequence>
<dbReference type="AlphaFoldDB" id="A0AAV7HRI1"/>
<evidence type="ECO:0000313" key="1">
    <source>
        <dbReference type="EMBL" id="KAH0546778.1"/>
    </source>
</evidence>
<proteinExistence type="predicted"/>
<dbReference type="Proteomes" id="UP000826195">
    <property type="component" value="Unassembled WGS sequence"/>
</dbReference>
<comment type="caution">
    <text evidence="1">The sequence shown here is derived from an EMBL/GenBank/DDBJ whole genome shotgun (WGS) entry which is preliminary data.</text>
</comment>